<gene>
    <name evidence="1" type="ORF">ASJ35_13950</name>
    <name evidence="2" type="ORF">GMD59_10785</name>
</gene>
<reference evidence="2 4" key="2">
    <citation type="journal article" date="2019" name="Nat. Med.">
        <title>A library of human gut bacterial isolates paired with longitudinal multiomics data enables mechanistic microbiome research.</title>
        <authorList>
            <person name="Poyet M."/>
            <person name="Groussin M."/>
            <person name="Gibbons S.M."/>
            <person name="Avila-Pacheco J."/>
            <person name="Jiang X."/>
            <person name="Kearney S.M."/>
            <person name="Perrotta A.R."/>
            <person name="Berdy B."/>
            <person name="Zhao S."/>
            <person name="Lieberman T.D."/>
            <person name="Swanson P.K."/>
            <person name="Smith M."/>
            <person name="Roesemann S."/>
            <person name="Alexander J.E."/>
            <person name="Rich S.A."/>
            <person name="Livny J."/>
            <person name="Vlamakis H."/>
            <person name="Clish C."/>
            <person name="Bullock K."/>
            <person name="Deik A."/>
            <person name="Scott J."/>
            <person name="Pierce K.A."/>
            <person name="Xavier R.J."/>
            <person name="Alm E.J."/>
        </authorList>
    </citation>
    <scope>NUCLEOTIDE SEQUENCE [LARGE SCALE GENOMIC DNA]</scope>
    <source>
        <strain evidence="2 4">BIOML-A4</strain>
    </source>
</reference>
<evidence type="ECO:0000313" key="3">
    <source>
        <dbReference type="Proteomes" id="UP000053433"/>
    </source>
</evidence>
<evidence type="ECO:0000313" key="4">
    <source>
        <dbReference type="Proteomes" id="UP000472755"/>
    </source>
</evidence>
<proteinExistence type="predicted"/>
<dbReference type="EMBL" id="LMUA01000022">
    <property type="protein sequence ID" value="KUE75412.1"/>
    <property type="molecule type" value="Genomic_DNA"/>
</dbReference>
<dbReference type="EMBL" id="WMZU01000016">
    <property type="protein sequence ID" value="MTS27770.1"/>
    <property type="molecule type" value="Genomic_DNA"/>
</dbReference>
<sequence length="80" mass="9314">MYENASEAGIQLDACMSGVFKTRHPCGCLQETKERIRRFKRIVNLYEKAAVPQLERQVKRRKNFLSGAFWMICNMAVFPT</sequence>
<dbReference type="Proteomes" id="UP000053433">
    <property type="component" value="Unassembled WGS sequence"/>
</dbReference>
<evidence type="ECO:0000313" key="1">
    <source>
        <dbReference type="EMBL" id="KUE75412.1"/>
    </source>
</evidence>
<dbReference type="AlphaFoldDB" id="A0A0W7TNL2"/>
<comment type="caution">
    <text evidence="1">The sequence shown here is derived from an EMBL/GenBank/DDBJ whole genome shotgun (WGS) entry which is preliminary data.</text>
</comment>
<accession>A0A0W7TNL2</accession>
<protein>
    <submittedName>
        <fullName evidence="1">Uncharacterized protein</fullName>
    </submittedName>
</protein>
<dbReference type="Proteomes" id="UP000472755">
    <property type="component" value="Unassembled WGS sequence"/>
</dbReference>
<evidence type="ECO:0000313" key="2">
    <source>
        <dbReference type="EMBL" id="MTS27770.1"/>
    </source>
</evidence>
<organism evidence="1 3">
    <name type="scientific">Ruthenibacterium lactatiformans</name>
    <dbReference type="NCBI Taxonomy" id="1550024"/>
    <lineage>
        <taxon>Bacteria</taxon>
        <taxon>Bacillati</taxon>
        <taxon>Bacillota</taxon>
        <taxon>Clostridia</taxon>
        <taxon>Eubacteriales</taxon>
        <taxon>Oscillospiraceae</taxon>
        <taxon>Ruthenibacterium</taxon>
    </lineage>
</organism>
<reference evidence="1 3" key="1">
    <citation type="submission" date="2015-10" db="EMBL/GenBank/DDBJ databases">
        <title>A novel member of the family Ruminococcaceae isolated from human faeces.</title>
        <authorList>
            <person name="Shkoporov A.N."/>
            <person name="Chaplin A.V."/>
            <person name="Motuzova O.V."/>
            <person name="Kafarskaia L.I."/>
            <person name="Efimov B.A."/>
        </authorList>
    </citation>
    <scope>NUCLEOTIDE SEQUENCE [LARGE SCALE GENOMIC DNA]</scope>
    <source>
        <strain evidence="1 3">668</strain>
    </source>
</reference>
<name>A0A0W7TNL2_9FIRM</name>